<dbReference type="GO" id="GO:0004022">
    <property type="term" value="F:alcohol dehydrogenase (NAD+) activity"/>
    <property type="evidence" value="ECO:0007669"/>
    <property type="project" value="TreeGrafter"/>
</dbReference>
<evidence type="ECO:0000313" key="8">
    <source>
        <dbReference type="Proteomes" id="UP000295182"/>
    </source>
</evidence>
<evidence type="ECO:0000256" key="5">
    <source>
        <dbReference type="ARBA" id="ARBA00023002"/>
    </source>
</evidence>
<dbReference type="GO" id="GO:0046872">
    <property type="term" value="F:metal ion binding"/>
    <property type="evidence" value="ECO:0007669"/>
    <property type="project" value="UniProtKB-KW"/>
</dbReference>
<reference evidence="7 8" key="1">
    <citation type="submission" date="2019-03" db="EMBL/GenBank/DDBJ databases">
        <title>Genomic Encyclopedia of Type Strains, Phase IV (KMG-IV): sequencing the most valuable type-strain genomes for metagenomic binning, comparative biology and taxonomic classification.</title>
        <authorList>
            <person name="Goeker M."/>
        </authorList>
    </citation>
    <scope>NUCLEOTIDE SEQUENCE [LARGE SCALE GENOMIC DNA]</scope>
    <source>
        <strain evidence="7 8">DSM 1837</strain>
    </source>
</reference>
<dbReference type="Gene3D" id="3.40.50.720">
    <property type="entry name" value="NAD(P)-binding Rossmann-like Domain"/>
    <property type="match status" value="1"/>
</dbReference>
<dbReference type="CDD" id="cd08298">
    <property type="entry name" value="CAD2"/>
    <property type="match status" value="1"/>
</dbReference>
<evidence type="ECO:0000259" key="6">
    <source>
        <dbReference type="Pfam" id="PF08240"/>
    </source>
</evidence>
<dbReference type="InterPro" id="IPR011032">
    <property type="entry name" value="GroES-like_sf"/>
</dbReference>
<dbReference type="NCBIfam" id="TIGR02822">
    <property type="entry name" value="adh_fam_2"/>
    <property type="match status" value="1"/>
</dbReference>
<keyword evidence="8" id="KW-1185">Reference proteome</keyword>
<evidence type="ECO:0000256" key="1">
    <source>
        <dbReference type="ARBA" id="ARBA00001947"/>
    </source>
</evidence>
<keyword evidence="5" id="KW-0560">Oxidoreductase</keyword>
<protein>
    <submittedName>
        <fullName evidence="7">Propanol-preferring alcohol dehydrogenase</fullName>
    </submittedName>
</protein>
<dbReference type="InterPro" id="IPR013154">
    <property type="entry name" value="ADH-like_N"/>
</dbReference>
<accession>A0A4R2N5R7</accession>
<sequence length="339" mass="35874">MRAMVLEQPGRPLRLTELVQPVPGAGQLLLAVEACGVCRTDLHLLDGELPEPVLPVVPGHEIVARVAGLGAGVQGWRLGQRVGVPWLGWTCGQCRFCTSGRENLCGQARFTGYQIHGGYADYTLADARYCLPLPEAPDAVHLAPLLCAGLIGYRALRLAGDPHRLGVYGFGAAAHLITQLARAQGRDVFAFTRPGDGASQEFARSLGADWAGGTDEAPPQPLDAALVFAPAGSLVPIALRQLDKGGCVVCAGIHMSDIPGFPYAWLWGERSIRSVANLTRSDGLAFFEAIGQAPLRTEVRVFALEQANEALAQLRQGAFQGAAVLRVACGASTSDGRRP</sequence>
<dbReference type="GO" id="GO:0005737">
    <property type="term" value="C:cytoplasm"/>
    <property type="evidence" value="ECO:0007669"/>
    <property type="project" value="TreeGrafter"/>
</dbReference>
<evidence type="ECO:0000313" key="7">
    <source>
        <dbReference type="EMBL" id="TCP16177.1"/>
    </source>
</evidence>
<evidence type="ECO:0000256" key="2">
    <source>
        <dbReference type="ARBA" id="ARBA00008072"/>
    </source>
</evidence>
<dbReference type="RefSeq" id="WP_119013443.1">
    <property type="nucleotide sequence ID" value="NZ_QXNC01000017.1"/>
</dbReference>
<comment type="caution">
    <text evidence="7">The sequence shown here is derived from an EMBL/GenBank/DDBJ whole genome shotgun (WGS) entry which is preliminary data.</text>
</comment>
<evidence type="ECO:0000256" key="4">
    <source>
        <dbReference type="ARBA" id="ARBA00022833"/>
    </source>
</evidence>
<dbReference type="SUPFAM" id="SSF51735">
    <property type="entry name" value="NAD(P)-binding Rossmann-fold domains"/>
    <property type="match status" value="1"/>
</dbReference>
<keyword evidence="4" id="KW-0862">Zinc</keyword>
<dbReference type="Gene3D" id="3.90.180.10">
    <property type="entry name" value="Medium-chain alcohol dehydrogenases, catalytic domain"/>
    <property type="match status" value="1"/>
</dbReference>
<dbReference type="AlphaFoldDB" id="A0A4R2N5R7"/>
<feature type="domain" description="Alcohol dehydrogenase-like N-terminal" evidence="6">
    <location>
        <begin position="24"/>
        <end position="135"/>
    </location>
</feature>
<dbReference type="InterPro" id="IPR036291">
    <property type="entry name" value="NAD(P)-bd_dom_sf"/>
</dbReference>
<dbReference type="EMBL" id="SLXH01000020">
    <property type="protein sequence ID" value="TCP16177.1"/>
    <property type="molecule type" value="Genomic_DNA"/>
</dbReference>
<proteinExistence type="inferred from homology"/>
<organism evidence="7 8">
    <name type="scientific">Simplicispira metamorpha</name>
    <dbReference type="NCBI Taxonomy" id="80881"/>
    <lineage>
        <taxon>Bacteria</taxon>
        <taxon>Pseudomonadati</taxon>
        <taxon>Pseudomonadota</taxon>
        <taxon>Betaproteobacteria</taxon>
        <taxon>Burkholderiales</taxon>
        <taxon>Comamonadaceae</taxon>
        <taxon>Simplicispira</taxon>
    </lineage>
</organism>
<comment type="cofactor">
    <cofactor evidence="1">
        <name>Zn(2+)</name>
        <dbReference type="ChEBI" id="CHEBI:29105"/>
    </cofactor>
</comment>
<dbReference type="SUPFAM" id="SSF50129">
    <property type="entry name" value="GroES-like"/>
    <property type="match status" value="1"/>
</dbReference>
<gene>
    <name evidence="7" type="ORF">EV674_12046</name>
</gene>
<dbReference type="OrthoDB" id="9771084at2"/>
<dbReference type="PANTHER" id="PTHR42940">
    <property type="entry name" value="ALCOHOL DEHYDROGENASE 1-RELATED"/>
    <property type="match status" value="1"/>
</dbReference>
<evidence type="ECO:0000256" key="3">
    <source>
        <dbReference type="ARBA" id="ARBA00022723"/>
    </source>
</evidence>
<comment type="similarity">
    <text evidence="2">Belongs to the zinc-containing alcohol dehydrogenase family.</text>
</comment>
<dbReference type="PANTHER" id="PTHR42940:SF8">
    <property type="entry name" value="VACUOLAR PROTEIN SORTING-ASSOCIATED PROTEIN 11"/>
    <property type="match status" value="1"/>
</dbReference>
<dbReference type="Proteomes" id="UP000295182">
    <property type="component" value="Unassembled WGS sequence"/>
</dbReference>
<keyword evidence="3" id="KW-0479">Metal-binding</keyword>
<dbReference type="InterPro" id="IPR014187">
    <property type="entry name" value="ADH_Zn_typ-2"/>
</dbReference>
<dbReference type="Pfam" id="PF08240">
    <property type="entry name" value="ADH_N"/>
    <property type="match status" value="1"/>
</dbReference>
<name>A0A4R2N5R7_9BURK</name>